<name>A0AAU8B169_9VIRU</name>
<dbReference type="Pfam" id="PF20577">
    <property type="entry name" value="Phage_ORF5"/>
    <property type="match status" value="1"/>
</dbReference>
<dbReference type="EMBL" id="PP511637">
    <property type="protein sequence ID" value="XCD06128.1"/>
    <property type="molecule type" value="Genomic_DNA"/>
</dbReference>
<dbReference type="EMBL" id="PP511367">
    <property type="protein sequence ID" value="XCD03512.1"/>
    <property type="molecule type" value="Genomic_DNA"/>
</dbReference>
<sequence>MVYEVYAMRDTRTEFLNPVCEPNQYSAVRHFAMAVQKTGTDMNFCPSDFDLYKIAIYDTESGVMDPVVPIEFVCNGGSLNEV</sequence>
<dbReference type="EMBL" id="PP511582">
    <property type="protein sequence ID" value="XCD05606.1"/>
    <property type="molecule type" value="Genomic_DNA"/>
</dbReference>
<evidence type="ECO:0000313" key="2">
    <source>
        <dbReference type="EMBL" id="XCD04176.1"/>
    </source>
</evidence>
<evidence type="ECO:0000313" key="5">
    <source>
        <dbReference type="EMBL" id="XCD06128.1"/>
    </source>
</evidence>
<evidence type="ECO:0000313" key="8">
    <source>
        <dbReference type="EMBL" id="XCD07990.1"/>
    </source>
</evidence>
<organism evidence="4">
    <name type="scientific">Dulem virus 109</name>
    <dbReference type="NCBI Taxonomy" id="3145586"/>
    <lineage>
        <taxon>Viruses</taxon>
        <taxon>Monodnaviria</taxon>
        <taxon>Sangervirae</taxon>
        <taxon>Phixviricota</taxon>
        <taxon>Malgrandaviricetes</taxon>
        <taxon>Petitvirales</taxon>
        <taxon>Microviridae</taxon>
        <taxon>Microvirus</taxon>
    </lineage>
</organism>
<dbReference type="EMBL" id="PP511434">
    <property type="protein sequence ID" value="XCD04176.1"/>
    <property type="molecule type" value="Genomic_DNA"/>
</dbReference>
<evidence type="ECO:0000313" key="1">
    <source>
        <dbReference type="EMBL" id="XCD03512.1"/>
    </source>
</evidence>
<proteinExistence type="predicted"/>
<accession>A0AAU8B169</accession>
<dbReference type="EMBL" id="PP511682">
    <property type="protein sequence ID" value="XCD06522.1"/>
    <property type="molecule type" value="Genomic_DNA"/>
</dbReference>
<dbReference type="EMBL" id="PP511758">
    <property type="protein sequence ID" value="XCD07154.1"/>
    <property type="molecule type" value="Genomic_DNA"/>
</dbReference>
<evidence type="ECO:0000313" key="4">
    <source>
        <dbReference type="EMBL" id="XCD05606.1"/>
    </source>
</evidence>
<evidence type="ECO:0000313" key="3">
    <source>
        <dbReference type="EMBL" id="XCD04574.1"/>
    </source>
</evidence>
<protein>
    <submittedName>
        <fullName evidence="4">Nonstructural protein</fullName>
    </submittedName>
</protein>
<evidence type="ECO:0000313" key="7">
    <source>
        <dbReference type="EMBL" id="XCD07154.1"/>
    </source>
</evidence>
<evidence type="ECO:0000313" key="6">
    <source>
        <dbReference type="EMBL" id="XCD06522.1"/>
    </source>
</evidence>
<dbReference type="EMBL" id="PP511839">
    <property type="protein sequence ID" value="XCD07990.1"/>
    <property type="molecule type" value="Genomic_DNA"/>
</dbReference>
<reference evidence="4" key="1">
    <citation type="submission" date="2024-03" db="EMBL/GenBank/DDBJ databases">
        <title>Diverse circular DNA viruses in blood, oral, and fecal samples of captive lemurs.</title>
        <authorList>
            <person name="Paietta E.N."/>
            <person name="Kraberger S."/>
            <person name="Lund M.C."/>
            <person name="Custer J.M."/>
            <person name="Vargas K.M."/>
            <person name="Ehmke E.E."/>
            <person name="Yoder A.D."/>
            <person name="Varsani A."/>
        </authorList>
    </citation>
    <scope>NUCLEOTIDE SEQUENCE</scope>
    <source>
        <strain evidence="1">Duke_18_79</strain>
        <strain evidence="2">Duke_21_101</strain>
        <strain evidence="3">Duke_23FS_58</strain>
        <strain evidence="4">Duke_24FS_111</strain>
        <strain evidence="5">Duke_25FF_1291</strain>
        <strain evidence="6">Duke_25FS_122</strain>
        <strain evidence="7">Duke_26_90</strain>
        <strain evidence="8">Duke_28FS_107</strain>
    </source>
</reference>
<dbReference type="EMBL" id="PP511477">
    <property type="protein sequence ID" value="XCD04574.1"/>
    <property type="molecule type" value="Genomic_DNA"/>
</dbReference>
<dbReference type="InterPro" id="IPR046781">
    <property type="entry name" value="Phage_ORF5"/>
</dbReference>